<dbReference type="KEGG" id="hch:HCH_01482"/>
<dbReference type="InterPro" id="IPR003607">
    <property type="entry name" value="HD/PDEase_dom"/>
</dbReference>
<sequence>MNQYDPTTPDHYTNHLAEVNETNAVIATEDIYNKDGMLLVKKGLAIKPEVARRLLNHKLVKPLEVSVNVDDALYGQEIHRDIHQMFDRFEGLLEIHSSMRLEASLIEVCEKYGGYDLLVQKVTVLCKRLPKEYQKGLFCAWLSFAMATRLNLSNEEREAAFMAGLAHDAGMLHIDPQIVAKTGEYTPEEWRAMQSHTLIGELFLSYIKEIPDVTRRAVKEHHERADGSGYPAGLFEDSLCIVGQVVAMADATYAICEKRRFNDKIHLGEVMPVFQIDSSFFPNQVHMALMSVLRQVNHAATQQEISGDLSGMSAQLMEKRQMLEGVVESIYALRETLAEREHIKRMRVAKVKIDRLWTLVTRSGMLSAPLGRWLQHVIENQIIQTVSREIVEMDLMYQELQWQLKQLGRVLYLYLEEEKKVTPELRKALTNSIKVLDMGAPKSMEKEEKVA</sequence>
<dbReference type="HOGENOM" id="CLU_051988_0_0_6"/>
<accession>Q2SLY4</accession>
<keyword evidence="3" id="KW-1185">Reference proteome</keyword>
<dbReference type="STRING" id="349521.HCH_01482"/>
<dbReference type="CDD" id="cd00077">
    <property type="entry name" value="HDc"/>
    <property type="match status" value="1"/>
</dbReference>
<feature type="domain" description="HD-GYP" evidence="1">
    <location>
        <begin position="110"/>
        <end position="304"/>
    </location>
</feature>
<reference evidence="2 3" key="1">
    <citation type="journal article" date="2005" name="Nucleic Acids Res.">
        <title>Genomic blueprint of Hahella chejuensis, a marine microbe producing an algicidal agent.</title>
        <authorList>
            <person name="Jeong H."/>
            <person name="Yim J.H."/>
            <person name="Lee C."/>
            <person name="Choi S.-H."/>
            <person name="Park Y.K."/>
            <person name="Yoon S.H."/>
            <person name="Hur C.-G."/>
            <person name="Kang H.-Y."/>
            <person name="Kim D."/>
            <person name="Lee H.H."/>
            <person name="Park K.H."/>
            <person name="Park S.-H."/>
            <person name="Park H.-S."/>
            <person name="Lee H.K."/>
            <person name="Oh T.K."/>
            <person name="Kim J.F."/>
        </authorList>
    </citation>
    <scope>NUCLEOTIDE SEQUENCE [LARGE SCALE GENOMIC DNA]</scope>
    <source>
        <strain evidence="2 3">KCTC 2396</strain>
    </source>
</reference>
<proteinExistence type="predicted"/>
<dbReference type="AlphaFoldDB" id="Q2SLY4"/>
<evidence type="ECO:0000313" key="2">
    <source>
        <dbReference type="EMBL" id="ABC28340.1"/>
    </source>
</evidence>
<name>Q2SLY4_HAHCH</name>
<organism evidence="2 3">
    <name type="scientific">Hahella chejuensis (strain KCTC 2396)</name>
    <dbReference type="NCBI Taxonomy" id="349521"/>
    <lineage>
        <taxon>Bacteria</taxon>
        <taxon>Pseudomonadati</taxon>
        <taxon>Pseudomonadota</taxon>
        <taxon>Gammaproteobacteria</taxon>
        <taxon>Oceanospirillales</taxon>
        <taxon>Hahellaceae</taxon>
        <taxon>Hahella</taxon>
    </lineage>
</organism>
<gene>
    <name evidence="2" type="ordered locus">HCH_01482</name>
</gene>
<evidence type="ECO:0000259" key="1">
    <source>
        <dbReference type="PROSITE" id="PS51832"/>
    </source>
</evidence>
<dbReference type="SUPFAM" id="SSF109604">
    <property type="entry name" value="HD-domain/PDEase-like"/>
    <property type="match status" value="1"/>
</dbReference>
<evidence type="ECO:0000313" key="3">
    <source>
        <dbReference type="Proteomes" id="UP000000238"/>
    </source>
</evidence>
<dbReference type="InterPro" id="IPR037522">
    <property type="entry name" value="HD_GYP_dom"/>
</dbReference>
<dbReference type="GO" id="GO:0008081">
    <property type="term" value="F:phosphoric diester hydrolase activity"/>
    <property type="evidence" value="ECO:0007669"/>
    <property type="project" value="UniProtKB-ARBA"/>
</dbReference>
<dbReference type="Gene3D" id="1.10.3210.10">
    <property type="entry name" value="Hypothetical protein af1432"/>
    <property type="match status" value="1"/>
</dbReference>
<dbReference type="Proteomes" id="UP000000238">
    <property type="component" value="Chromosome"/>
</dbReference>
<dbReference type="PROSITE" id="PS51832">
    <property type="entry name" value="HD_GYP"/>
    <property type="match status" value="1"/>
</dbReference>
<dbReference type="PANTHER" id="PTHR43155">
    <property type="entry name" value="CYCLIC DI-GMP PHOSPHODIESTERASE PA4108-RELATED"/>
    <property type="match status" value="1"/>
</dbReference>
<dbReference type="EMBL" id="CP000155">
    <property type="protein sequence ID" value="ABC28340.1"/>
    <property type="molecule type" value="Genomic_DNA"/>
</dbReference>
<protein>
    <submittedName>
        <fullName evidence="2">HD-GYP domain</fullName>
    </submittedName>
</protein>
<dbReference type="Pfam" id="PF13487">
    <property type="entry name" value="HD_5"/>
    <property type="match status" value="1"/>
</dbReference>
<dbReference type="eggNOG" id="COG2206">
    <property type="taxonomic scope" value="Bacteria"/>
</dbReference>
<dbReference type="PANTHER" id="PTHR43155:SF2">
    <property type="entry name" value="CYCLIC DI-GMP PHOSPHODIESTERASE PA4108"/>
    <property type="match status" value="1"/>
</dbReference>
<dbReference type="RefSeq" id="WP_011395413.1">
    <property type="nucleotide sequence ID" value="NC_007645.1"/>
</dbReference>
<dbReference type="OrthoDB" id="9780948at2"/>